<dbReference type="Gene3D" id="2.40.70.10">
    <property type="entry name" value="Acid Proteases"/>
    <property type="match status" value="2"/>
</dbReference>
<dbReference type="InterPro" id="IPR034122">
    <property type="entry name" value="Retropepsin-like_bacterial"/>
</dbReference>
<reference evidence="1 2" key="1">
    <citation type="submission" date="2019-08" db="EMBL/GenBank/DDBJ databases">
        <title>Sphingorhabdus soil sp. nov., isolated from arctic soil.</title>
        <authorList>
            <person name="Liu Y."/>
        </authorList>
    </citation>
    <scope>NUCLEOTIDE SEQUENCE [LARGE SCALE GENOMIC DNA]</scope>
    <source>
        <strain evidence="1 2">D-2Q-5-6</strain>
    </source>
</reference>
<dbReference type="OrthoDB" id="7186856at2"/>
<dbReference type="SUPFAM" id="SSF50630">
    <property type="entry name" value="Acid proteases"/>
    <property type="match status" value="2"/>
</dbReference>
<proteinExistence type="predicted"/>
<name>A0A5C6U8H3_9SPHN</name>
<dbReference type="InterPro" id="IPR021109">
    <property type="entry name" value="Peptidase_aspartic_dom_sf"/>
</dbReference>
<keyword evidence="2" id="KW-1185">Reference proteome</keyword>
<dbReference type="AlphaFoldDB" id="A0A5C6U8H3"/>
<organism evidence="1 2">
    <name type="scientific">Flavisphingopyxis soli</name>
    <dbReference type="NCBI Taxonomy" id="2601267"/>
    <lineage>
        <taxon>Bacteria</taxon>
        <taxon>Pseudomonadati</taxon>
        <taxon>Pseudomonadota</taxon>
        <taxon>Alphaproteobacteria</taxon>
        <taxon>Sphingomonadales</taxon>
        <taxon>Sphingopyxidaceae</taxon>
        <taxon>Flavisphingopyxis</taxon>
    </lineage>
</organism>
<evidence type="ECO:0008006" key="3">
    <source>
        <dbReference type="Google" id="ProtNLM"/>
    </source>
</evidence>
<sequence>MKLHLLFAGPSATAPNVGTARNKVGRPLALARTGFSGTRTSRIAVEHGGNVDWLHSLTACVGYGWMKIYNFFHHRGGDRDAERHILCKRVRIPCRLYGEQRSGDFAELRCRECRPTPMTRRRMRRSISSSAARKQERNNMQNRTFLAAVVAAAMATAVAAEIPLSFSGSGHVVVPVRINGGDQHLFVFDTGAEGSAVYSRFSSEAKLESAGREEVVGQTGAASLPLRRIARLEVDGRTFGPVVASELPDRPDGAVMAGIIGLDIMGRYLVDFDLSAARLSLLDGVEAEQLIASQGEPVSARILTGGLLAVPVKVNGVAGWGIIDTGARESRINTKFANLAKVKNDDARAAIMVQGATNTSSSLRPGRTRTIRLLGQELSDAPIRIADLPVFDAFGLGDEPAMIIGADYLGHYRLLIDFPTRRVWWQ</sequence>
<evidence type="ECO:0000313" key="1">
    <source>
        <dbReference type="EMBL" id="TXC69152.1"/>
    </source>
</evidence>
<protein>
    <recommendedName>
        <fullName evidence="3">Peptidase A2 domain-containing protein</fullName>
    </recommendedName>
</protein>
<dbReference type="Proteomes" id="UP000321129">
    <property type="component" value="Unassembled WGS sequence"/>
</dbReference>
<accession>A0A5C6U8H3</accession>
<dbReference type="CDD" id="cd05483">
    <property type="entry name" value="retropepsin_like_bacteria"/>
    <property type="match status" value="1"/>
</dbReference>
<comment type="caution">
    <text evidence="1">The sequence shown here is derived from an EMBL/GenBank/DDBJ whole genome shotgun (WGS) entry which is preliminary data.</text>
</comment>
<dbReference type="RefSeq" id="WP_147123106.1">
    <property type="nucleotide sequence ID" value="NZ_VOPY01000002.1"/>
</dbReference>
<gene>
    <name evidence="1" type="ORF">FSZ31_09525</name>
</gene>
<evidence type="ECO:0000313" key="2">
    <source>
        <dbReference type="Proteomes" id="UP000321129"/>
    </source>
</evidence>
<dbReference type="EMBL" id="VOPY01000002">
    <property type="protein sequence ID" value="TXC69152.1"/>
    <property type="molecule type" value="Genomic_DNA"/>
</dbReference>
<dbReference type="Pfam" id="PF13650">
    <property type="entry name" value="Asp_protease_2"/>
    <property type="match status" value="2"/>
</dbReference>